<gene>
    <name evidence="1" type="ORF">CPSG_08251</name>
</gene>
<dbReference type="VEuPathDB" id="FungiDB:CPSG_08251"/>
<name>E9DEK1_COCPS</name>
<dbReference type="AlphaFoldDB" id="E9DEK1"/>
<evidence type="ECO:0000313" key="2">
    <source>
        <dbReference type="Proteomes" id="UP000002497"/>
    </source>
</evidence>
<dbReference type="EMBL" id="GL636502">
    <property type="protein sequence ID" value="EFW15063.1"/>
    <property type="molecule type" value="Genomic_DNA"/>
</dbReference>
<sequence length="49" mass="5242">MADKGCTMGGLEAFPLRPLVNGDQHSIWLSPRVGNIRVRNHGLAEAGKA</sequence>
<dbReference type="HOGENOM" id="CLU_3142983_0_0_1"/>
<proteinExistence type="predicted"/>
<accession>E9DEK1</accession>
<protein>
    <submittedName>
        <fullName evidence="1">Predicted protein</fullName>
    </submittedName>
</protein>
<organism evidence="2">
    <name type="scientific">Coccidioides posadasii (strain RMSCC 757 / Silveira)</name>
    <name type="common">Valley fever fungus</name>
    <dbReference type="NCBI Taxonomy" id="443226"/>
    <lineage>
        <taxon>Eukaryota</taxon>
        <taxon>Fungi</taxon>
        <taxon>Dikarya</taxon>
        <taxon>Ascomycota</taxon>
        <taxon>Pezizomycotina</taxon>
        <taxon>Eurotiomycetes</taxon>
        <taxon>Eurotiomycetidae</taxon>
        <taxon>Onygenales</taxon>
        <taxon>Onygenaceae</taxon>
        <taxon>Coccidioides</taxon>
    </lineage>
</organism>
<reference evidence="2" key="2">
    <citation type="submission" date="2010-03" db="EMBL/GenBank/DDBJ databases">
        <title>The genome sequence of Coccidioides posadasii strain Silveira.</title>
        <authorList>
            <consortium name="The Broad Institute Genome Sequencing Center for Infectious Disease"/>
            <person name="Neafsey D."/>
            <person name="Orbach M."/>
            <person name="Henn M.R."/>
            <person name="Cole G.T."/>
            <person name="Galgiani J."/>
            <person name="Gardner M.J."/>
            <person name="Kirkland T.N."/>
            <person name="Taylor J.W."/>
            <person name="Young S.K."/>
            <person name="Zeng Q."/>
            <person name="Koehrsen M."/>
            <person name="Alvarado L."/>
            <person name="Berlin A."/>
            <person name="Borenstein D."/>
            <person name="Chapman S.B."/>
            <person name="Chen Z."/>
            <person name="Engels R."/>
            <person name="Freedman E."/>
            <person name="Gellesch M."/>
            <person name="Goldberg J."/>
            <person name="Griggs A."/>
            <person name="Gujja S."/>
            <person name="Heilman E."/>
            <person name="Heiman D."/>
            <person name="Howarth C."/>
            <person name="Jen D."/>
            <person name="Larson L."/>
            <person name="Mehta T."/>
            <person name="Neiman D."/>
            <person name="Park D."/>
            <person name="Pearson M."/>
            <person name="Richards J."/>
            <person name="Roberts A."/>
            <person name="Saif S."/>
            <person name="Shea T."/>
            <person name="Shenoy N."/>
            <person name="Sisk P."/>
            <person name="Stolte C."/>
            <person name="Sykes S."/>
            <person name="Walk T."/>
            <person name="White J."/>
            <person name="Yandava C."/>
            <person name="Haas B."/>
            <person name="Nusbaum C."/>
            <person name="Birren B."/>
        </authorList>
    </citation>
    <scope>NUCLEOTIDE SEQUENCE [LARGE SCALE GENOMIC DNA]</scope>
    <source>
        <strain evidence="2">RMSCC 757 / Silveira</strain>
    </source>
</reference>
<reference evidence="2" key="1">
    <citation type="journal article" date="2010" name="Genome Res.">
        <title>Population genomic sequencing of Coccidioides fungi reveals recent hybridization and transposon control.</title>
        <authorList>
            <person name="Neafsey D.E."/>
            <person name="Barker B.M."/>
            <person name="Sharpton T.J."/>
            <person name="Stajich J.E."/>
            <person name="Park D.J."/>
            <person name="Whiston E."/>
            <person name="Hung C.-Y."/>
            <person name="McMahan C."/>
            <person name="White J."/>
            <person name="Sykes S."/>
            <person name="Heiman D."/>
            <person name="Young S."/>
            <person name="Zeng Q."/>
            <person name="Abouelleil A."/>
            <person name="Aftuck L."/>
            <person name="Bessette D."/>
            <person name="Brown A."/>
            <person name="FitzGerald M."/>
            <person name="Lui A."/>
            <person name="Macdonald J.P."/>
            <person name="Priest M."/>
            <person name="Orbach M.J."/>
            <person name="Galgiani J.N."/>
            <person name="Kirkland T.N."/>
            <person name="Cole G.T."/>
            <person name="Birren B.W."/>
            <person name="Henn M.R."/>
            <person name="Taylor J.W."/>
            <person name="Rounsley S.D."/>
        </authorList>
    </citation>
    <scope>NUCLEOTIDE SEQUENCE [LARGE SCALE GENOMIC DNA]</scope>
    <source>
        <strain evidence="2">RMSCC 757 / Silveira</strain>
    </source>
</reference>
<evidence type="ECO:0000313" key="1">
    <source>
        <dbReference type="EMBL" id="EFW15063.1"/>
    </source>
</evidence>
<keyword evidence="2" id="KW-1185">Reference proteome</keyword>
<dbReference type="Proteomes" id="UP000002497">
    <property type="component" value="Unassembled WGS sequence"/>
</dbReference>